<evidence type="ECO:0000313" key="5">
    <source>
        <dbReference type="Proteomes" id="UP001500755"/>
    </source>
</evidence>
<dbReference type="EMBL" id="BAAANO010000002">
    <property type="protein sequence ID" value="GAA1997392.1"/>
    <property type="molecule type" value="Genomic_DNA"/>
</dbReference>
<comment type="caution">
    <text evidence="4">The sequence shown here is derived from an EMBL/GenBank/DDBJ whole genome shotgun (WGS) entry which is preliminary data.</text>
</comment>
<feature type="compositionally biased region" description="Low complexity" evidence="1">
    <location>
        <begin position="497"/>
        <end position="509"/>
    </location>
</feature>
<dbReference type="Pfam" id="PF07287">
    <property type="entry name" value="AtuA"/>
    <property type="match status" value="1"/>
</dbReference>
<dbReference type="RefSeq" id="WP_344305893.1">
    <property type="nucleotide sequence ID" value="NZ_BAAANO010000002.1"/>
</dbReference>
<dbReference type="InterPro" id="IPR010839">
    <property type="entry name" value="AtuA_N"/>
</dbReference>
<evidence type="ECO:0000259" key="3">
    <source>
        <dbReference type="Pfam" id="PF23544"/>
    </source>
</evidence>
<evidence type="ECO:0000313" key="4">
    <source>
        <dbReference type="EMBL" id="GAA1997392.1"/>
    </source>
</evidence>
<protein>
    <submittedName>
        <fullName evidence="4">DUF1446 domain-containing protein</fullName>
    </submittedName>
</protein>
<dbReference type="InterPro" id="IPR056362">
    <property type="entry name" value="AtuA-like_ferredoxin_dom"/>
</dbReference>
<name>A0ABN2T3G5_9MICO</name>
<evidence type="ECO:0000256" key="1">
    <source>
        <dbReference type="SAM" id="MobiDB-lite"/>
    </source>
</evidence>
<feature type="domain" description="Acyclic terpene utilisation N-terminal" evidence="2">
    <location>
        <begin position="11"/>
        <end position="447"/>
    </location>
</feature>
<keyword evidence="5" id="KW-1185">Reference proteome</keyword>
<organism evidence="4 5">
    <name type="scientific">Brevibacterium samyangense</name>
    <dbReference type="NCBI Taxonomy" id="366888"/>
    <lineage>
        <taxon>Bacteria</taxon>
        <taxon>Bacillati</taxon>
        <taxon>Actinomycetota</taxon>
        <taxon>Actinomycetes</taxon>
        <taxon>Micrococcales</taxon>
        <taxon>Brevibacteriaceae</taxon>
        <taxon>Brevibacterium</taxon>
    </lineage>
</organism>
<reference evidence="4 5" key="1">
    <citation type="journal article" date="2019" name="Int. J. Syst. Evol. Microbiol.">
        <title>The Global Catalogue of Microorganisms (GCM) 10K type strain sequencing project: providing services to taxonomists for standard genome sequencing and annotation.</title>
        <authorList>
            <consortium name="The Broad Institute Genomics Platform"/>
            <consortium name="The Broad Institute Genome Sequencing Center for Infectious Disease"/>
            <person name="Wu L."/>
            <person name="Ma J."/>
        </authorList>
    </citation>
    <scope>NUCLEOTIDE SEQUENCE [LARGE SCALE GENOMIC DNA]</scope>
    <source>
        <strain evidence="4 5">JCM 14546</strain>
    </source>
</reference>
<feature type="region of interest" description="Disordered" evidence="1">
    <location>
        <begin position="485"/>
        <end position="509"/>
    </location>
</feature>
<dbReference type="Pfam" id="PF23544">
    <property type="entry name" value="AtuA_ferredoxin"/>
    <property type="match status" value="1"/>
</dbReference>
<gene>
    <name evidence="4" type="ORF">GCM10009755_00560</name>
</gene>
<evidence type="ECO:0000259" key="2">
    <source>
        <dbReference type="Pfam" id="PF07287"/>
    </source>
</evidence>
<sequence>MTTTPDPTRPIRIANCSGFYGDRLSAAREMVDGGPIDVLTGDYLAELTMLILWKSRNKGKGGGWASTFLTQMEDVLGTCIDKGIKVVSNAGGLDPAGLAARIQEISDRLGLGAKVAHVEGDDLIPRLPALREQGVPFTHMDTGKPLSSSATDPITANAYLGGFGVAAGLAAGADVVITPRITDASLVTGPAAWWHGWTPEDLDALAGSVAAGHVIECGAQACGGNYSWWQDLPDDRYPGFPIAEIEADGSSVITKHPGTGGVVNIGTVTAQLLYETATPEYGNPDVVAHFDTLQLTQEGPDRVRLSGTRGTPPPPTLKVAMNLDGGFMNTATMLVTGLDIEEKARRAETMLFAELGGREQFQEVDVRLDRTDREDAPDQVLATARLTVTVKDRDRAKVGRRFSSAVTALMLGGYAGFYTANPPADARNYGVYWPTLVDASAVEHRVVLPDGTVQVIDHPARTGSFPVDPADRTWEVPGAAEVTRASAGAASSGGAGSAEAGGASAGSGATAGVFAGEETRRVPLGTICAARSGDKGGNGNIGLYTRTPREYAWLAEAITAERFQELMPEAAPLVVDRYELPNLNALNFVVRGVLGEGVASSTRQDPQAKAIGEYIRSRYVDVPVSLLD</sequence>
<accession>A0ABN2T3G5</accession>
<proteinExistence type="predicted"/>
<feature type="domain" description="AtuA-like ferredoxin-fold" evidence="3">
    <location>
        <begin position="522"/>
        <end position="617"/>
    </location>
</feature>
<dbReference type="Proteomes" id="UP001500755">
    <property type="component" value="Unassembled WGS sequence"/>
</dbReference>
<dbReference type="PANTHER" id="PTHR47585">
    <property type="match status" value="1"/>
</dbReference>
<dbReference type="PANTHER" id="PTHR47585:SF1">
    <property type="entry name" value="DUF1446 DOMAIN-CONTAINING PROTEIN"/>
    <property type="match status" value="1"/>
</dbReference>